<dbReference type="AlphaFoldDB" id="A0A934KC76"/>
<feature type="domain" description="NAD/GMP synthase" evidence="2">
    <location>
        <begin position="21"/>
        <end position="87"/>
    </location>
</feature>
<dbReference type="Gene3D" id="3.40.50.620">
    <property type="entry name" value="HUPs"/>
    <property type="match status" value="1"/>
</dbReference>
<comment type="caution">
    <text evidence="3">The sequence shown here is derived from an EMBL/GenBank/DDBJ whole genome shotgun (WGS) entry which is preliminary data.</text>
</comment>
<dbReference type="PANTHER" id="PTHR43169">
    <property type="entry name" value="EXSB FAMILY PROTEIN"/>
    <property type="match status" value="1"/>
</dbReference>
<dbReference type="PIRSF" id="PIRSF006661">
    <property type="entry name" value="PP-lp_UCP006661"/>
    <property type="match status" value="1"/>
</dbReference>
<name>A0A934KC76_9BACT</name>
<dbReference type="NCBIfam" id="TIGR00268">
    <property type="entry name" value="ATP-dependent sacrificial sulfur transferase LarE"/>
    <property type="match status" value="1"/>
</dbReference>
<dbReference type="InterPro" id="IPR014729">
    <property type="entry name" value="Rossmann-like_a/b/a_fold"/>
</dbReference>
<dbReference type="InterPro" id="IPR052188">
    <property type="entry name" value="Ni-pincer_cofactor_biosynth"/>
</dbReference>
<sequence length="278" mass="30146">MQLDRLDTTALSRARRSIRALESVLVAYSGGVDSSLLLKLALEELGPGRALAALASSPAYPAAEQQAARDLARSLGARLIEVGTHEVELTSYRENRPDRCFHCKEELFETLAPIQAELGLRHLAYGATADDLGDHRPGHASAVRRQVRFPLLEAGLDKAAIRAAARELGLPNWDKPSFACLSSRVPHGTEVTPEILGRIGAAEAGLLGLGFRQVRVRHHGEVARIEVAVEEMARALNLRQQVVEAVLNAGYTFVALDLQGYATGSLNRTWKPGSSHRI</sequence>
<feature type="active site" description="Nucleophile and sulfur donor" evidence="1">
    <location>
        <position position="180"/>
    </location>
</feature>
<dbReference type="CDD" id="cd01990">
    <property type="entry name" value="LarE-like"/>
    <property type="match status" value="1"/>
</dbReference>
<proteinExistence type="predicted"/>
<dbReference type="Pfam" id="PF02540">
    <property type="entry name" value="NAD_synthase"/>
    <property type="match status" value="1"/>
</dbReference>
<dbReference type="EMBL" id="JAEKNQ010000013">
    <property type="protein sequence ID" value="MBJ7602125.1"/>
    <property type="molecule type" value="Genomic_DNA"/>
</dbReference>
<dbReference type="PANTHER" id="PTHR43169:SF2">
    <property type="entry name" value="NAD_GMP SYNTHASE DOMAIN-CONTAINING PROTEIN"/>
    <property type="match status" value="1"/>
</dbReference>
<dbReference type="InterPro" id="IPR005232">
    <property type="entry name" value="LarE"/>
</dbReference>
<keyword evidence="3" id="KW-0808">Transferase</keyword>
<evidence type="ECO:0000259" key="2">
    <source>
        <dbReference type="Pfam" id="PF02540"/>
    </source>
</evidence>
<dbReference type="GO" id="GO:0016783">
    <property type="term" value="F:sulfurtransferase activity"/>
    <property type="evidence" value="ECO:0007669"/>
    <property type="project" value="InterPro"/>
</dbReference>
<protein>
    <submittedName>
        <fullName evidence="3">ATP-dependent sacrificial sulfur transferase LarE</fullName>
    </submittedName>
</protein>
<evidence type="ECO:0000313" key="3">
    <source>
        <dbReference type="EMBL" id="MBJ7602125.1"/>
    </source>
</evidence>
<evidence type="ECO:0000256" key="1">
    <source>
        <dbReference type="PIRSR" id="PIRSR006661-1"/>
    </source>
</evidence>
<gene>
    <name evidence="3" type="primary">larE</name>
    <name evidence="3" type="ORF">JF888_02855</name>
</gene>
<dbReference type="Proteomes" id="UP000620075">
    <property type="component" value="Unassembled WGS sequence"/>
</dbReference>
<evidence type="ECO:0000313" key="4">
    <source>
        <dbReference type="Proteomes" id="UP000620075"/>
    </source>
</evidence>
<reference evidence="3 4" key="1">
    <citation type="submission" date="2020-10" db="EMBL/GenBank/DDBJ databases">
        <title>Ca. Dormibacterota MAGs.</title>
        <authorList>
            <person name="Montgomery K."/>
        </authorList>
    </citation>
    <scope>NUCLEOTIDE SEQUENCE [LARGE SCALE GENOMIC DNA]</scope>
    <source>
        <strain evidence="3">SC8811_S16_3</strain>
    </source>
</reference>
<dbReference type="GO" id="GO:0006163">
    <property type="term" value="P:purine nucleotide metabolic process"/>
    <property type="evidence" value="ECO:0007669"/>
    <property type="project" value="UniProtKB-ARBA"/>
</dbReference>
<organism evidence="3 4">
    <name type="scientific">Candidatus Dormiibacter inghamiae</name>
    <dbReference type="NCBI Taxonomy" id="3127013"/>
    <lineage>
        <taxon>Bacteria</taxon>
        <taxon>Bacillati</taxon>
        <taxon>Candidatus Dormiibacterota</taxon>
        <taxon>Candidatus Dormibacteria</taxon>
        <taxon>Candidatus Dormibacterales</taxon>
        <taxon>Candidatus Dormibacteraceae</taxon>
        <taxon>Candidatus Dormiibacter</taxon>
    </lineage>
</organism>
<accession>A0A934KC76</accession>
<dbReference type="SUPFAM" id="SSF52402">
    <property type="entry name" value="Adenine nucleotide alpha hydrolases-like"/>
    <property type="match status" value="1"/>
</dbReference>
<dbReference type="InterPro" id="IPR022310">
    <property type="entry name" value="NAD/GMP_synthase"/>
</dbReference>